<evidence type="ECO:0000256" key="2">
    <source>
        <dbReference type="ARBA" id="ARBA00022723"/>
    </source>
</evidence>
<dbReference type="PANTHER" id="PTHR21496:SF23">
    <property type="entry name" value="3-PHENYLPROPIONATE_CINNAMIC ACID DIOXYGENASE FERREDOXIN SUBUNIT"/>
    <property type="match status" value="1"/>
</dbReference>
<dbReference type="AlphaFoldDB" id="A0A2L0EU39"/>
<reference evidence="6 7" key="1">
    <citation type="submission" date="2015-09" db="EMBL/GenBank/DDBJ databases">
        <title>Sorangium comparison.</title>
        <authorList>
            <person name="Zaburannyi N."/>
            <person name="Bunk B."/>
            <person name="Overmann J."/>
            <person name="Mueller R."/>
        </authorList>
    </citation>
    <scope>NUCLEOTIDE SEQUENCE [LARGE SCALE GENOMIC DNA]</scope>
    <source>
        <strain evidence="6 7">So ce26</strain>
    </source>
</reference>
<protein>
    <submittedName>
        <fullName evidence="6">(2Fe-2S)-binding protein</fullName>
    </submittedName>
</protein>
<evidence type="ECO:0000256" key="4">
    <source>
        <dbReference type="ARBA" id="ARBA00023014"/>
    </source>
</evidence>
<dbReference type="InterPro" id="IPR017941">
    <property type="entry name" value="Rieske_2Fe-2S"/>
</dbReference>
<sequence length="107" mass="11230">MEITLGPISAIPPGEGRMFEVGSERIAVFVTRDGRVFATQAGCPHRGGPLADGLVGGCTVICPLHQQKFNLETGEPLGSYEGLRTYPVRLSAANQIVVKLGDNGAPP</sequence>
<dbReference type="Gene3D" id="2.102.10.10">
    <property type="entry name" value="Rieske [2Fe-2S] iron-sulphur domain"/>
    <property type="match status" value="1"/>
</dbReference>
<keyword evidence="2" id="KW-0479">Metal-binding</keyword>
<dbReference type="EMBL" id="CP012673">
    <property type="protein sequence ID" value="AUX42806.1"/>
    <property type="molecule type" value="Genomic_DNA"/>
</dbReference>
<feature type="domain" description="Rieske" evidence="5">
    <location>
        <begin position="3"/>
        <end position="97"/>
    </location>
</feature>
<proteinExistence type="predicted"/>
<keyword evidence="4" id="KW-0411">Iron-sulfur</keyword>
<keyword evidence="1" id="KW-0001">2Fe-2S</keyword>
<accession>A0A2L0EU39</accession>
<keyword evidence="3" id="KW-0408">Iron</keyword>
<dbReference type="GO" id="GO:0046872">
    <property type="term" value="F:metal ion binding"/>
    <property type="evidence" value="ECO:0007669"/>
    <property type="project" value="UniProtKB-KW"/>
</dbReference>
<dbReference type="Pfam" id="PF00355">
    <property type="entry name" value="Rieske"/>
    <property type="match status" value="1"/>
</dbReference>
<dbReference type="GO" id="GO:0051537">
    <property type="term" value="F:2 iron, 2 sulfur cluster binding"/>
    <property type="evidence" value="ECO:0007669"/>
    <property type="project" value="UniProtKB-KW"/>
</dbReference>
<evidence type="ECO:0000313" key="7">
    <source>
        <dbReference type="Proteomes" id="UP000238348"/>
    </source>
</evidence>
<dbReference type="PROSITE" id="PS51296">
    <property type="entry name" value="RIESKE"/>
    <property type="match status" value="1"/>
</dbReference>
<dbReference type="InterPro" id="IPR036922">
    <property type="entry name" value="Rieske_2Fe-2S_sf"/>
</dbReference>
<evidence type="ECO:0000256" key="1">
    <source>
        <dbReference type="ARBA" id="ARBA00022714"/>
    </source>
</evidence>
<organism evidence="6 7">
    <name type="scientific">Sorangium cellulosum</name>
    <name type="common">Polyangium cellulosum</name>
    <dbReference type="NCBI Taxonomy" id="56"/>
    <lineage>
        <taxon>Bacteria</taxon>
        <taxon>Pseudomonadati</taxon>
        <taxon>Myxococcota</taxon>
        <taxon>Polyangia</taxon>
        <taxon>Polyangiales</taxon>
        <taxon>Polyangiaceae</taxon>
        <taxon>Sorangium</taxon>
    </lineage>
</organism>
<dbReference type="SUPFAM" id="SSF50022">
    <property type="entry name" value="ISP domain"/>
    <property type="match status" value="1"/>
</dbReference>
<name>A0A2L0EU39_SORCE</name>
<dbReference type="OrthoDB" id="9800167at2"/>
<evidence type="ECO:0000313" key="6">
    <source>
        <dbReference type="EMBL" id="AUX42806.1"/>
    </source>
</evidence>
<dbReference type="RefSeq" id="WP_104981564.1">
    <property type="nucleotide sequence ID" value="NZ_CP012673.1"/>
</dbReference>
<dbReference type="PANTHER" id="PTHR21496">
    <property type="entry name" value="FERREDOXIN-RELATED"/>
    <property type="match status" value="1"/>
</dbReference>
<evidence type="ECO:0000259" key="5">
    <source>
        <dbReference type="PROSITE" id="PS51296"/>
    </source>
</evidence>
<gene>
    <name evidence="6" type="ORF">SOCE26_042400</name>
</gene>
<evidence type="ECO:0000256" key="3">
    <source>
        <dbReference type="ARBA" id="ARBA00023004"/>
    </source>
</evidence>
<dbReference type="Proteomes" id="UP000238348">
    <property type="component" value="Chromosome"/>
</dbReference>